<keyword evidence="3" id="KW-1185">Reference proteome</keyword>
<evidence type="ECO:0000313" key="3">
    <source>
        <dbReference type="Proteomes" id="UP000271162"/>
    </source>
</evidence>
<feature type="compositionally biased region" description="Basic and acidic residues" evidence="1">
    <location>
        <begin position="8"/>
        <end position="18"/>
    </location>
</feature>
<accession>A0A0N4YE73</accession>
<dbReference type="WBParaSite" id="NBR_0001497201-mRNA-1">
    <property type="protein sequence ID" value="NBR_0001497201-mRNA-1"/>
    <property type="gene ID" value="NBR_0001497201"/>
</dbReference>
<evidence type="ECO:0000313" key="4">
    <source>
        <dbReference type="WBParaSite" id="NBR_0001497201-mRNA-1"/>
    </source>
</evidence>
<dbReference type="EMBL" id="UYSL01021556">
    <property type="protein sequence ID" value="VDL78567.1"/>
    <property type="molecule type" value="Genomic_DNA"/>
</dbReference>
<proteinExistence type="predicted"/>
<dbReference type="Proteomes" id="UP000271162">
    <property type="component" value="Unassembled WGS sequence"/>
</dbReference>
<evidence type="ECO:0000256" key="1">
    <source>
        <dbReference type="SAM" id="MobiDB-lite"/>
    </source>
</evidence>
<protein>
    <submittedName>
        <fullName evidence="2 4">Uncharacterized protein</fullName>
    </submittedName>
</protein>
<evidence type="ECO:0000313" key="2">
    <source>
        <dbReference type="EMBL" id="VDL78567.1"/>
    </source>
</evidence>
<feature type="compositionally biased region" description="Polar residues" evidence="1">
    <location>
        <begin position="41"/>
        <end position="53"/>
    </location>
</feature>
<reference evidence="4" key="1">
    <citation type="submission" date="2017-02" db="UniProtKB">
        <authorList>
            <consortium name="WormBaseParasite"/>
        </authorList>
    </citation>
    <scope>IDENTIFICATION</scope>
</reference>
<feature type="region of interest" description="Disordered" evidence="1">
    <location>
        <begin position="1"/>
        <end position="87"/>
    </location>
</feature>
<organism evidence="4">
    <name type="scientific">Nippostrongylus brasiliensis</name>
    <name type="common">Rat hookworm</name>
    <dbReference type="NCBI Taxonomy" id="27835"/>
    <lineage>
        <taxon>Eukaryota</taxon>
        <taxon>Metazoa</taxon>
        <taxon>Ecdysozoa</taxon>
        <taxon>Nematoda</taxon>
        <taxon>Chromadorea</taxon>
        <taxon>Rhabditida</taxon>
        <taxon>Rhabditina</taxon>
        <taxon>Rhabditomorpha</taxon>
        <taxon>Strongyloidea</taxon>
        <taxon>Heligmosomidae</taxon>
        <taxon>Nippostrongylus</taxon>
    </lineage>
</organism>
<reference evidence="2 3" key="2">
    <citation type="submission" date="2018-11" db="EMBL/GenBank/DDBJ databases">
        <authorList>
            <consortium name="Pathogen Informatics"/>
        </authorList>
    </citation>
    <scope>NUCLEOTIDE SEQUENCE [LARGE SCALE GENOMIC DNA]</scope>
</reference>
<dbReference type="OMA" id="TRQRCEI"/>
<dbReference type="AlphaFoldDB" id="A0A0N4YE73"/>
<gene>
    <name evidence="2" type="ORF">NBR_LOCUS14973</name>
</gene>
<name>A0A0N4YE73_NIPBR</name>
<sequence>MSMEIAEVEVHRRPRGNDDDGGNSSDELPPISIGEEINPLSPRSTYNASSSTAVEGGGYANAAVADDDEELPRQVPRPSEHSEIEIEPAGIIYIHDYND</sequence>